<dbReference type="HOGENOM" id="CLU_017814_2_1_0"/>
<dbReference type="GO" id="GO:0004496">
    <property type="term" value="F:mevalonate kinase activity"/>
    <property type="evidence" value="ECO:0007669"/>
    <property type="project" value="InterPro"/>
</dbReference>
<dbReference type="InterPro" id="IPR013750">
    <property type="entry name" value="GHMP_kinase_C_dom"/>
</dbReference>
<reference evidence="9 10" key="1">
    <citation type="journal article" date="2014" name="PLoS ONE">
        <title>The first complete genome sequence of the class fimbriimonadia in the phylum armatimonadetes.</title>
        <authorList>
            <person name="Hu Z.Y."/>
            <person name="Wang Y.Z."/>
            <person name="Im W.T."/>
            <person name="Wang S.Y."/>
            <person name="Zhao G.P."/>
            <person name="Zheng H.J."/>
            <person name="Quan Z.X."/>
        </authorList>
    </citation>
    <scope>NUCLEOTIDE SEQUENCE [LARGE SCALE GENOMIC DNA]</scope>
    <source>
        <strain evidence="9">Gsoil 348</strain>
    </source>
</reference>
<dbReference type="InterPro" id="IPR006205">
    <property type="entry name" value="Mev_gal_kin"/>
</dbReference>
<keyword evidence="6" id="KW-0443">Lipid metabolism</keyword>
<protein>
    <recommendedName>
        <fullName evidence="11">Mevalonate kinase</fullName>
    </recommendedName>
</protein>
<keyword evidence="2" id="KW-0808">Transferase</keyword>
<evidence type="ECO:0000256" key="1">
    <source>
        <dbReference type="ARBA" id="ARBA00022516"/>
    </source>
</evidence>
<dbReference type="InterPro" id="IPR020568">
    <property type="entry name" value="Ribosomal_Su5_D2-typ_SF"/>
</dbReference>
<dbReference type="AlphaFoldDB" id="A0A068NZ58"/>
<sequence>MVFQASAPGRCGIIGNPSDIYGGNVLSCSIPARAICRLTLGNAHRLPEDTRLWDAATKRYPVEAPVEVEWATDIPRSAGLSGSTALLAATLACVLAARGEAPPLETDDDRIAFAELVRDIEYHDAGVKCGYQDAYMIALGGLRLMRFHDKHPVKPGSFGSAESLHAPLPFLLITTGVERLSGNTHGPMIDRWLAGDAAVTAAMERITELGLEGAEAIQKQEYARLGDLMDENHRLVADLGGSGEPIDRLIALCKQNGALGAKLAGAGLGGTVLALTEDAPALRAALETEGYSRFLVPSQQPGVQIETPA</sequence>
<feature type="domain" description="GHMP kinase C-terminal" evidence="8">
    <location>
        <begin position="215"/>
        <end position="287"/>
    </location>
</feature>
<dbReference type="PRINTS" id="PR00959">
    <property type="entry name" value="MEVGALKINASE"/>
</dbReference>
<dbReference type="STRING" id="661478.OP10G_4631"/>
<dbReference type="GO" id="GO:0019287">
    <property type="term" value="P:isopentenyl diphosphate biosynthetic process, mevalonate pathway"/>
    <property type="evidence" value="ECO:0007669"/>
    <property type="project" value="TreeGrafter"/>
</dbReference>
<dbReference type="OrthoDB" id="9813723at2"/>
<dbReference type="Gene3D" id="3.30.230.120">
    <property type="match status" value="1"/>
</dbReference>
<dbReference type="PANTHER" id="PTHR43290:SF1">
    <property type="entry name" value="GLUCURONOKINASE 1-RELATED"/>
    <property type="match status" value="1"/>
</dbReference>
<evidence type="ECO:0000256" key="4">
    <source>
        <dbReference type="ARBA" id="ARBA00022777"/>
    </source>
</evidence>
<keyword evidence="4" id="KW-0418">Kinase</keyword>
<evidence type="ECO:0000259" key="7">
    <source>
        <dbReference type="Pfam" id="PF00288"/>
    </source>
</evidence>
<evidence type="ECO:0008006" key="11">
    <source>
        <dbReference type="Google" id="ProtNLM"/>
    </source>
</evidence>
<dbReference type="SUPFAM" id="SSF55060">
    <property type="entry name" value="GHMP Kinase, C-terminal domain"/>
    <property type="match status" value="1"/>
</dbReference>
<dbReference type="InterPro" id="IPR006204">
    <property type="entry name" value="GHMP_kinase_N_dom"/>
</dbReference>
<evidence type="ECO:0000313" key="9">
    <source>
        <dbReference type="EMBL" id="AIE87999.1"/>
    </source>
</evidence>
<keyword evidence="5" id="KW-0067">ATP-binding</keyword>
<dbReference type="GO" id="GO:0005829">
    <property type="term" value="C:cytosol"/>
    <property type="evidence" value="ECO:0007669"/>
    <property type="project" value="TreeGrafter"/>
</dbReference>
<dbReference type="GO" id="GO:0005524">
    <property type="term" value="F:ATP binding"/>
    <property type="evidence" value="ECO:0007669"/>
    <property type="project" value="UniProtKB-KW"/>
</dbReference>
<dbReference type="PANTHER" id="PTHR43290">
    <property type="entry name" value="MEVALONATE KINASE"/>
    <property type="match status" value="1"/>
</dbReference>
<evidence type="ECO:0000259" key="8">
    <source>
        <dbReference type="Pfam" id="PF08544"/>
    </source>
</evidence>
<keyword evidence="1" id="KW-0444">Lipid biosynthesis</keyword>
<dbReference type="SUPFAM" id="SSF54211">
    <property type="entry name" value="Ribosomal protein S5 domain 2-like"/>
    <property type="match status" value="1"/>
</dbReference>
<gene>
    <name evidence="9" type="ORF">OP10G_4631</name>
</gene>
<dbReference type="KEGG" id="fgi:OP10G_4631"/>
<evidence type="ECO:0000256" key="2">
    <source>
        <dbReference type="ARBA" id="ARBA00022679"/>
    </source>
</evidence>
<proteinExistence type="predicted"/>
<dbReference type="RefSeq" id="WP_025228130.1">
    <property type="nucleotide sequence ID" value="NZ_CP007139.1"/>
</dbReference>
<dbReference type="Pfam" id="PF00288">
    <property type="entry name" value="GHMP_kinases_N"/>
    <property type="match status" value="1"/>
</dbReference>
<dbReference type="Proteomes" id="UP000027982">
    <property type="component" value="Chromosome"/>
</dbReference>
<dbReference type="InterPro" id="IPR036554">
    <property type="entry name" value="GHMP_kinase_C_sf"/>
</dbReference>
<organism evidence="9 10">
    <name type="scientific">Fimbriimonas ginsengisoli Gsoil 348</name>
    <dbReference type="NCBI Taxonomy" id="661478"/>
    <lineage>
        <taxon>Bacteria</taxon>
        <taxon>Bacillati</taxon>
        <taxon>Armatimonadota</taxon>
        <taxon>Fimbriimonadia</taxon>
        <taxon>Fimbriimonadales</taxon>
        <taxon>Fimbriimonadaceae</taxon>
        <taxon>Fimbriimonas</taxon>
    </lineage>
</organism>
<evidence type="ECO:0000256" key="3">
    <source>
        <dbReference type="ARBA" id="ARBA00022741"/>
    </source>
</evidence>
<keyword evidence="10" id="KW-1185">Reference proteome</keyword>
<name>A0A068NZ58_FIMGI</name>
<feature type="domain" description="GHMP kinase N-terminal" evidence="7">
    <location>
        <begin position="57"/>
        <end position="141"/>
    </location>
</feature>
<keyword evidence="3" id="KW-0547">Nucleotide-binding</keyword>
<evidence type="ECO:0000313" key="10">
    <source>
        <dbReference type="Proteomes" id="UP000027982"/>
    </source>
</evidence>
<dbReference type="Pfam" id="PF08544">
    <property type="entry name" value="GHMP_kinases_C"/>
    <property type="match status" value="1"/>
</dbReference>
<evidence type="ECO:0000256" key="5">
    <source>
        <dbReference type="ARBA" id="ARBA00022840"/>
    </source>
</evidence>
<dbReference type="EMBL" id="CP007139">
    <property type="protein sequence ID" value="AIE87999.1"/>
    <property type="molecule type" value="Genomic_DNA"/>
</dbReference>
<evidence type="ECO:0000256" key="6">
    <source>
        <dbReference type="ARBA" id="ARBA00023098"/>
    </source>
</evidence>
<accession>A0A068NZ58</accession>
<dbReference type="eggNOG" id="COG2605">
    <property type="taxonomic scope" value="Bacteria"/>
</dbReference>